<dbReference type="Gene3D" id="3.40.630.30">
    <property type="match status" value="1"/>
</dbReference>
<sequence>MQPELEVITKEIPAKGKGYILIRKCWPDQVDEAVRQGARKLLGEGATSIFAASTDPSAPLCEGAGEGYRLEFRHDMLGMERALDPGRPRPEGRITLEPLTREKGGQFLAIYNASFFDVPNSATYGRDDLAQILGPEYRCGFALLDGVPVGIYECGFKKENPEIGSIGLTKDARGKGLGRELLLSVMDMLSDMGCTRVWLQVSTANESAYPLYRSVGFVQERLLSHWYEVISEGDLLA</sequence>
<dbReference type="PANTHER" id="PTHR43420">
    <property type="entry name" value="ACETYLTRANSFERASE"/>
    <property type="match status" value="1"/>
</dbReference>
<dbReference type="GO" id="GO:0016747">
    <property type="term" value="F:acyltransferase activity, transferring groups other than amino-acyl groups"/>
    <property type="evidence" value="ECO:0007669"/>
    <property type="project" value="InterPro"/>
</dbReference>
<proteinExistence type="predicted"/>
<evidence type="ECO:0000256" key="2">
    <source>
        <dbReference type="ARBA" id="ARBA00023315"/>
    </source>
</evidence>
<accession>A0A8J6J9J9</accession>
<dbReference type="SUPFAM" id="SSF55729">
    <property type="entry name" value="Acyl-CoA N-acyltransferases (Nat)"/>
    <property type="match status" value="1"/>
</dbReference>
<feature type="domain" description="N-acetyltransferase" evidence="3">
    <location>
        <begin position="94"/>
        <end position="237"/>
    </location>
</feature>
<dbReference type="RefSeq" id="WP_155152257.1">
    <property type="nucleotide sequence ID" value="NZ_JACOPQ010000015.1"/>
</dbReference>
<evidence type="ECO:0000259" key="3">
    <source>
        <dbReference type="PROSITE" id="PS51186"/>
    </source>
</evidence>
<reference evidence="4" key="1">
    <citation type="submission" date="2020-08" db="EMBL/GenBank/DDBJ databases">
        <title>Genome public.</title>
        <authorList>
            <person name="Liu C."/>
            <person name="Sun Q."/>
        </authorList>
    </citation>
    <scope>NUCLEOTIDE SEQUENCE</scope>
    <source>
        <strain evidence="4">NSJ-52</strain>
    </source>
</reference>
<dbReference type="Proteomes" id="UP000607645">
    <property type="component" value="Unassembled WGS sequence"/>
</dbReference>
<dbReference type="InterPro" id="IPR000182">
    <property type="entry name" value="GNAT_dom"/>
</dbReference>
<dbReference type="InterPro" id="IPR050680">
    <property type="entry name" value="YpeA/RimI_acetyltransf"/>
</dbReference>
<dbReference type="Pfam" id="PF00583">
    <property type="entry name" value="Acetyltransf_1"/>
    <property type="match status" value="1"/>
</dbReference>
<keyword evidence="1" id="KW-0808">Transferase</keyword>
<dbReference type="PANTHER" id="PTHR43420:SF12">
    <property type="entry name" value="N-ACETYLTRANSFERASE DOMAIN-CONTAINING PROTEIN"/>
    <property type="match status" value="1"/>
</dbReference>
<dbReference type="InterPro" id="IPR016181">
    <property type="entry name" value="Acyl_CoA_acyltransferase"/>
</dbReference>
<evidence type="ECO:0000313" key="5">
    <source>
        <dbReference type="Proteomes" id="UP000607645"/>
    </source>
</evidence>
<evidence type="ECO:0000256" key="1">
    <source>
        <dbReference type="ARBA" id="ARBA00022679"/>
    </source>
</evidence>
<comment type="caution">
    <text evidence="4">The sequence shown here is derived from an EMBL/GenBank/DDBJ whole genome shotgun (WGS) entry which is preliminary data.</text>
</comment>
<dbReference type="CDD" id="cd04301">
    <property type="entry name" value="NAT_SF"/>
    <property type="match status" value="1"/>
</dbReference>
<gene>
    <name evidence="4" type="ORF">H8S62_15780</name>
</gene>
<keyword evidence="2" id="KW-0012">Acyltransferase</keyword>
<dbReference type="AlphaFoldDB" id="A0A8J6J9J9"/>
<evidence type="ECO:0000313" key="4">
    <source>
        <dbReference type="EMBL" id="MBC5738472.1"/>
    </source>
</evidence>
<protein>
    <submittedName>
        <fullName evidence="4">GNAT family N-acetyltransferase</fullName>
    </submittedName>
</protein>
<organism evidence="4 5">
    <name type="scientific">Lawsonibacter faecis</name>
    <dbReference type="NCBI Taxonomy" id="2763052"/>
    <lineage>
        <taxon>Bacteria</taxon>
        <taxon>Bacillati</taxon>
        <taxon>Bacillota</taxon>
        <taxon>Clostridia</taxon>
        <taxon>Eubacteriales</taxon>
        <taxon>Oscillospiraceae</taxon>
        <taxon>Lawsonibacter</taxon>
    </lineage>
</organism>
<dbReference type="EMBL" id="JACOPQ010000015">
    <property type="protein sequence ID" value="MBC5738472.1"/>
    <property type="molecule type" value="Genomic_DNA"/>
</dbReference>
<keyword evidence="5" id="KW-1185">Reference proteome</keyword>
<name>A0A8J6J9J9_9FIRM</name>
<dbReference type="PROSITE" id="PS51186">
    <property type="entry name" value="GNAT"/>
    <property type="match status" value="1"/>
</dbReference>